<comment type="caution">
    <text evidence="1">The sequence shown here is derived from an EMBL/GenBank/DDBJ whole genome shotgun (WGS) entry which is preliminary data.</text>
</comment>
<dbReference type="InterPro" id="IPR036188">
    <property type="entry name" value="FAD/NAD-bd_sf"/>
</dbReference>
<dbReference type="PRINTS" id="PR00420">
    <property type="entry name" value="RNGMNOXGNASE"/>
</dbReference>
<dbReference type="SUPFAM" id="SSF51905">
    <property type="entry name" value="FAD/NAD(P)-binding domain"/>
    <property type="match status" value="1"/>
</dbReference>
<accession>A0A6L7G6T2</accession>
<dbReference type="RefSeq" id="WP_160894506.1">
    <property type="nucleotide sequence ID" value="NZ_WUMU01000012.1"/>
</dbReference>
<keyword evidence="2" id="KW-1185">Reference proteome</keyword>
<organism evidence="1 2">
    <name type="scientific">Pseudooceanicola albus</name>
    <dbReference type="NCBI Taxonomy" id="2692189"/>
    <lineage>
        <taxon>Bacteria</taxon>
        <taxon>Pseudomonadati</taxon>
        <taxon>Pseudomonadota</taxon>
        <taxon>Alphaproteobacteria</taxon>
        <taxon>Rhodobacterales</taxon>
        <taxon>Paracoccaceae</taxon>
        <taxon>Pseudooceanicola</taxon>
    </lineage>
</organism>
<dbReference type="InterPro" id="IPR050407">
    <property type="entry name" value="Geranylgeranyl_reductase"/>
</dbReference>
<dbReference type="InterPro" id="IPR011777">
    <property type="entry name" value="Geranylgeranyl_Rdtase_fam"/>
</dbReference>
<dbReference type="PANTHER" id="PTHR42685">
    <property type="entry name" value="GERANYLGERANYL DIPHOSPHATE REDUCTASE"/>
    <property type="match status" value="1"/>
</dbReference>
<reference evidence="1 2" key="1">
    <citation type="submission" date="2019-12" db="EMBL/GenBank/DDBJ databases">
        <authorList>
            <person name="Li M."/>
        </authorList>
    </citation>
    <scope>NUCLEOTIDE SEQUENCE [LARGE SCALE GENOMIC DNA]</scope>
    <source>
        <strain evidence="1 2">GBMRC 2024</strain>
    </source>
</reference>
<dbReference type="GO" id="GO:0016628">
    <property type="term" value="F:oxidoreductase activity, acting on the CH-CH group of donors, NAD or NADP as acceptor"/>
    <property type="evidence" value="ECO:0007669"/>
    <property type="project" value="InterPro"/>
</dbReference>
<dbReference type="Gene3D" id="3.50.50.60">
    <property type="entry name" value="FAD/NAD(P)-binding domain"/>
    <property type="match status" value="1"/>
</dbReference>
<proteinExistence type="predicted"/>
<dbReference type="EMBL" id="WUMU01000012">
    <property type="protein sequence ID" value="MXN18373.1"/>
    <property type="molecule type" value="Genomic_DNA"/>
</dbReference>
<evidence type="ECO:0000313" key="1">
    <source>
        <dbReference type="EMBL" id="MXN18373.1"/>
    </source>
</evidence>
<protein>
    <submittedName>
        <fullName evidence="1">Geranylgeranyl reductase family protein</fullName>
    </submittedName>
</protein>
<evidence type="ECO:0000313" key="2">
    <source>
        <dbReference type="Proteomes" id="UP000477911"/>
    </source>
</evidence>
<dbReference type="PANTHER" id="PTHR42685:SF22">
    <property type="entry name" value="CONDITIONED MEDIUM FACTOR RECEPTOR 1"/>
    <property type="match status" value="1"/>
</dbReference>
<dbReference type="Proteomes" id="UP000477911">
    <property type="component" value="Unassembled WGS sequence"/>
</dbReference>
<name>A0A6L7G6T2_9RHOB</name>
<dbReference type="NCBIfam" id="TIGR02032">
    <property type="entry name" value="GG-red-SF"/>
    <property type="match status" value="1"/>
</dbReference>
<dbReference type="Pfam" id="PF12831">
    <property type="entry name" value="FAD_oxidored"/>
    <property type="match status" value="1"/>
</dbReference>
<dbReference type="AlphaFoldDB" id="A0A6L7G6T2"/>
<sequence length="382" mass="40784">MTFDILVLGAGPAGASAAYTAARAGLSVALIDKAAFPREKLCGGGFTGRSYRYFEEIYGAPIPARLIETHHSASFYANGELLSVLEDIPPIHLTMRRGFDAEMCARALAAGAADYTGQRITRVDPGAVRIELANGERLTGKVLIGADGVNSQVAKALFGQSFDRDRIGFGLEVEAPAAADNPTAPLRIDFEAAQWGYGWLFPKSGSSTIGVGGVLSKNTDMKAEMADYLALLGHDPEMPVKGHFLPFGDFRKRPGRGPVLLAGDAAGLVDPITGEGIAYAMKSGQLAAQAAVAAIKAGRPDSALTRYTRALKPIHSALRQANMIRQIIFSGPLRRGFHAAFRRSGTIRHLYMRLMAGEIEYATVATATLKRLPGFLLRALRP</sequence>
<gene>
    <name evidence="1" type="ORF">GR170_11050</name>
</gene>